<evidence type="ECO:0000313" key="1">
    <source>
        <dbReference type="EMBL" id="BBG23657.1"/>
    </source>
</evidence>
<dbReference type="GeneID" id="43938204"/>
<dbReference type="KEGG" id="step:IC006_0945"/>
<dbReference type="AlphaFoldDB" id="A0A510DU16"/>
<dbReference type="RefSeq" id="WP_162302111.1">
    <property type="nucleotide sequence ID" value="NZ_AP018929.1"/>
</dbReference>
<dbReference type="Proteomes" id="UP000322983">
    <property type="component" value="Chromosome"/>
</dbReference>
<reference evidence="1 3" key="2">
    <citation type="journal article" date="2020" name="Int. J. Syst. Evol. Microbiol.">
        <title>Sulfuracidifex tepidarius gen. nov., sp. nov. and transfer of Sulfolobus metallicus Huber and Stetter 1992 to the genus Sulfuracidifex as Sulfuracidifex metallicus comb. nov.</title>
        <authorList>
            <person name="Itoh T."/>
            <person name="Miura T."/>
            <person name="Sakai H.D."/>
            <person name="Kato S."/>
            <person name="Ohkuma M."/>
            <person name="Takashina T."/>
        </authorList>
    </citation>
    <scope>NUCLEOTIDE SEQUENCE [LARGE SCALE GENOMIC DNA]</scope>
    <source>
        <strain evidence="1 3">IC-006</strain>
        <strain evidence="2">IC-007</strain>
    </source>
</reference>
<keyword evidence="3" id="KW-1185">Reference proteome</keyword>
<dbReference type="Proteomes" id="UP000325030">
    <property type="component" value="Chromosome"/>
</dbReference>
<accession>A0A510DU16</accession>
<evidence type="ECO:0000313" key="4">
    <source>
        <dbReference type="Proteomes" id="UP000325030"/>
    </source>
</evidence>
<accession>A0A510E1N5</accession>
<protein>
    <submittedName>
        <fullName evidence="1">Uncharacterized protein</fullName>
    </submittedName>
</protein>
<evidence type="ECO:0000313" key="2">
    <source>
        <dbReference type="EMBL" id="BBG26404.1"/>
    </source>
</evidence>
<sequence length="57" mass="6329">MNADFDLGKNYGSIRRSVRRFGAAVAADLDSSIRSFEGPNNRAAPSSIVKYKNKDFF</sequence>
<gene>
    <name evidence="1" type="ORF">IC006_0945</name>
    <name evidence="2" type="ORF">IC007_0912</name>
</gene>
<organism evidence="1 3">
    <name type="scientific">Sulfuracidifex tepidarius</name>
    <dbReference type="NCBI Taxonomy" id="1294262"/>
    <lineage>
        <taxon>Archaea</taxon>
        <taxon>Thermoproteota</taxon>
        <taxon>Thermoprotei</taxon>
        <taxon>Sulfolobales</taxon>
        <taxon>Sulfolobaceae</taxon>
        <taxon>Sulfuracidifex</taxon>
    </lineage>
</organism>
<dbReference type="EMBL" id="AP018929">
    <property type="protein sequence ID" value="BBG23657.1"/>
    <property type="molecule type" value="Genomic_DNA"/>
</dbReference>
<evidence type="ECO:0000313" key="3">
    <source>
        <dbReference type="Proteomes" id="UP000322983"/>
    </source>
</evidence>
<proteinExistence type="predicted"/>
<reference evidence="4" key="1">
    <citation type="submission" date="2018-09" db="EMBL/GenBank/DDBJ databases">
        <title>Complete Genome Sequencing of Sulfolobus sp. JCM 16834.</title>
        <authorList>
            <person name="Kato S."/>
            <person name="Itoh T."/>
            <person name="Ohkuma M."/>
        </authorList>
    </citation>
    <scope>NUCLEOTIDE SEQUENCE [LARGE SCALE GENOMIC DNA]</scope>
    <source>
        <strain evidence="4">IC-007</strain>
    </source>
</reference>
<dbReference type="EMBL" id="AP018930">
    <property type="protein sequence ID" value="BBG26404.1"/>
    <property type="molecule type" value="Genomic_DNA"/>
</dbReference>
<name>A0A510DU16_9CREN</name>